<accession>A0ABU0XA00</accession>
<name>A0ABU0XA00_9PSEU</name>
<feature type="chain" id="PRO_5045571216" description="SH3 domain-containing protein" evidence="1">
    <location>
        <begin position="32"/>
        <end position="123"/>
    </location>
</feature>
<evidence type="ECO:0008006" key="4">
    <source>
        <dbReference type="Google" id="ProtNLM"/>
    </source>
</evidence>
<proteinExistence type="predicted"/>
<evidence type="ECO:0000256" key="1">
    <source>
        <dbReference type="SAM" id="SignalP"/>
    </source>
</evidence>
<gene>
    <name evidence="2" type="ORF">CKY47_34410</name>
</gene>
<sequence>MKFGFRSAGPVLGALLMAVGVSLGGGTPASAAPVDCTGSVDHYDNTGLRRWIADGQAVRSGPRADCSVRFRGPVEVDVDCWMENSLGATWWFVQSRLGQGWAYEGNFGSPPPRHAHAWCFAPD</sequence>
<keyword evidence="1" id="KW-0732">Signal</keyword>
<evidence type="ECO:0000313" key="3">
    <source>
        <dbReference type="Proteomes" id="UP001225605"/>
    </source>
</evidence>
<protein>
    <recommendedName>
        <fullName evidence="4">SH3 domain-containing protein</fullName>
    </recommendedName>
</protein>
<reference evidence="2 3" key="1">
    <citation type="submission" date="2017-06" db="EMBL/GenBank/DDBJ databases">
        <title>Cultured bacterium strain Saccharothrix yanglingensis Hhs.015.</title>
        <authorList>
            <person name="Xia Y."/>
        </authorList>
    </citation>
    <scope>NUCLEOTIDE SEQUENCE [LARGE SCALE GENOMIC DNA]</scope>
    <source>
        <strain evidence="2 3">Hhs.015</strain>
    </source>
</reference>
<dbReference type="EMBL" id="NSDM01000026">
    <property type="protein sequence ID" value="MDQ2588950.1"/>
    <property type="molecule type" value="Genomic_DNA"/>
</dbReference>
<organism evidence="2 3">
    <name type="scientific">Saccharothrix yanglingensis</name>
    <dbReference type="NCBI Taxonomy" id="659496"/>
    <lineage>
        <taxon>Bacteria</taxon>
        <taxon>Bacillati</taxon>
        <taxon>Actinomycetota</taxon>
        <taxon>Actinomycetes</taxon>
        <taxon>Pseudonocardiales</taxon>
        <taxon>Pseudonocardiaceae</taxon>
        <taxon>Saccharothrix</taxon>
    </lineage>
</organism>
<dbReference type="Proteomes" id="UP001225605">
    <property type="component" value="Unassembled WGS sequence"/>
</dbReference>
<evidence type="ECO:0000313" key="2">
    <source>
        <dbReference type="EMBL" id="MDQ2588950.1"/>
    </source>
</evidence>
<keyword evidence="3" id="KW-1185">Reference proteome</keyword>
<feature type="signal peptide" evidence="1">
    <location>
        <begin position="1"/>
        <end position="31"/>
    </location>
</feature>
<comment type="caution">
    <text evidence="2">The sequence shown here is derived from an EMBL/GenBank/DDBJ whole genome shotgun (WGS) entry which is preliminary data.</text>
</comment>